<dbReference type="AlphaFoldDB" id="A0A1N7MEX5"/>
<dbReference type="Pfam" id="PF07370">
    <property type="entry name" value="DUF1489"/>
    <property type="match status" value="1"/>
</dbReference>
<dbReference type="Proteomes" id="UP000186098">
    <property type="component" value="Unassembled WGS sequence"/>
</dbReference>
<dbReference type="STRING" id="407234.SAMN05421795_10726"/>
<evidence type="ECO:0008006" key="3">
    <source>
        <dbReference type="Google" id="ProtNLM"/>
    </source>
</evidence>
<proteinExistence type="predicted"/>
<sequence>MAGDLNLLKLCVGAAGPEDLLAWQSAHFRARAPEHVTRMWPKRGAELLDGGSLYWVFKGMVLARQRLLGLDERRGADGVLRCALVLDPEIVRTRPMPRRPFQGWRYLAAADAPEDLPAGREAEPELPDSLAAELAQMGLR</sequence>
<evidence type="ECO:0000313" key="2">
    <source>
        <dbReference type="Proteomes" id="UP000186098"/>
    </source>
</evidence>
<reference evidence="2" key="1">
    <citation type="submission" date="2017-01" db="EMBL/GenBank/DDBJ databases">
        <authorList>
            <person name="Varghese N."/>
            <person name="Submissions S."/>
        </authorList>
    </citation>
    <scope>NUCLEOTIDE SEQUENCE [LARGE SCALE GENOMIC DNA]</scope>
    <source>
        <strain evidence="2">DSM 18714</strain>
    </source>
</reference>
<keyword evidence="2" id="KW-1185">Reference proteome</keyword>
<dbReference type="RefSeq" id="WP_076366697.1">
    <property type="nucleotide sequence ID" value="NZ_FTOM01000007.1"/>
</dbReference>
<protein>
    <recommendedName>
        <fullName evidence="3">DUF1489 family protein</fullName>
    </recommendedName>
</protein>
<evidence type="ECO:0000313" key="1">
    <source>
        <dbReference type="EMBL" id="SIS84519.1"/>
    </source>
</evidence>
<dbReference type="InterPro" id="IPR008320">
    <property type="entry name" value="UCP032025"/>
</dbReference>
<dbReference type="EMBL" id="FTOM01000007">
    <property type="protein sequence ID" value="SIS84519.1"/>
    <property type="molecule type" value="Genomic_DNA"/>
</dbReference>
<name>A0A1N7MEX5_9RHOB</name>
<dbReference type="PIRSF" id="PIRSF032025">
    <property type="entry name" value="UCP032025"/>
    <property type="match status" value="1"/>
</dbReference>
<organism evidence="1 2">
    <name type="scientific">Phaeovulum vinaykumarii</name>
    <dbReference type="NCBI Taxonomy" id="407234"/>
    <lineage>
        <taxon>Bacteria</taxon>
        <taxon>Pseudomonadati</taxon>
        <taxon>Pseudomonadota</taxon>
        <taxon>Alphaproteobacteria</taxon>
        <taxon>Rhodobacterales</taxon>
        <taxon>Paracoccaceae</taxon>
        <taxon>Phaeovulum</taxon>
    </lineage>
</organism>
<dbReference type="OrthoDB" id="9798292at2"/>
<accession>A0A1N7MEX5</accession>
<gene>
    <name evidence="1" type="ORF">SAMN05421795_10726</name>
</gene>